<organism evidence="2 3">
    <name type="scientific">Bordetella genomosp. 5</name>
    <dbReference type="NCBI Taxonomy" id="1395608"/>
    <lineage>
        <taxon>Bacteria</taxon>
        <taxon>Pseudomonadati</taxon>
        <taxon>Pseudomonadota</taxon>
        <taxon>Betaproteobacteria</taxon>
        <taxon>Burkholderiales</taxon>
        <taxon>Alcaligenaceae</taxon>
        <taxon>Bordetella</taxon>
    </lineage>
</organism>
<proteinExistence type="predicted"/>
<sequence length="162" mass="17927">MKPAASPLTIRRPMLADVDTVLEMEADPEVMRYSTGVIEPTAARREGLARYFVGPPPDPLGHWILLNGADVLGWVSLTELDDTGRVQLAYRLRRQAWGQGWATAAANWACAHAPQNGLQALVAVVWPGNDASRRVLEKSGFQFEAMARHYDRDTLLYARSLA</sequence>
<dbReference type="Gene3D" id="3.40.630.30">
    <property type="match status" value="1"/>
</dbReference>
<dbReference type="InterPro" id="IPR016181">
    <property type="entry name" value="Acyl_CoA_acyltransferase"/>
</dbReference>
<name>A0A261U0E1_9BORD</name>
<feature type="domain" description="N-acetyltransferase" evidence="1">
    <location>
        <begin position="8"/>
        <end position="162"/>
    </location>
</feature>
<dbReference type="GO" id="GO:0016747">
    <property type="term" value="F:acyltransferase activity, transferring groups other than amino-acyl groups"/>
    <property type="evidence" value="ECO:0007669"/>
    <property type="project" value="InterPro"/>
</dbReference>
<comment type="caution">
    <text evidence="2">The sequence shown here is derived from an EMBL/GenBank/DDBJ whole genome shotgun (WGS) entry which is preliminary data.</text>
</comment>
<evidence type="ECO:0000313" key="3">
    <source>
        <dbReference type="Proteomes" id="UP000216913"/>
    </source>
</evidence>
<protein>
    <recommendedName>
        <fullName evidence="1">N-acetyltransferase domain-containing protein</fullName>
    </recommendedName>
</protein>
<accession>A0A261U0E1</accession>
<dbReference type="EMBL" id="NEVP01000001">
    <property type="protein sequence ID" value="OZI55011.1"/>
    <property type="molecule type" value="Genomic_DNA"/>
</dbReference>
<reference evidence="2 3" key="1">
    <citation type="submission" date="2017-05" db="EMBL/GenBank/DDBJ databases">
        <title>Complete and WGS of Bordetella genogroups.</title>
        <authorList>
            <person name="Spilker T."/>
            <person name="LiPuma J."/>
        </authorList>
    </citation>
    <scope>NUCLEOTIDE SEQUENCE [LARGE SCALE GENOMIC DNA]</scope>
    <source>
        <strain evidence="2 3">AU10456</strain>
    </source>
</reference>
<dbReference type="PANTHER" id="PTHR46067">
    <property type="entry name" value="ACYL-COA N-ACYLTRANSFERASES (NAT) SUPERFAMILY PROTEIN"/>
    <property type="match status" value="1"/>
</dbReference>
<dbReference type="Pfam" id="PF13302">
    <property type="entry name" value="Acetyltransf_3"/>
    <property type="match status" value="1"/>
</dbReference>
<dbReference type="OrthoDB" id="9801656at2"/>
<evidence type="ECO:0000313" key="2">
    <source>
        <dbReference type="EMBL" id="OZI55011.1"/>
    </source>
</evidence>
<dbReference type="PROSITE" id="PS51186">
    <property type="entry name" value="GNAT"/>
    <property type="match status" value="1"/>
</dbReference>
<dbReference type="Proteomes" id="UP000216913">
    <property type="component" value="Unassembled WGS sequence"/>
</dbReference>
<evidence type="ECO:0000259" key="1">
    <source>
        <dbReference type="PROSITE" id="PS51186"/>
    </source>
</evidence>
<dbReference type="PANTHER" id="PTHR46067:SF27">
    <property type="entry name" value="ACYL-COA N-ACYLTRANSFERASES (NAT) SUPERFAMILY PROTEIN"/>
    <property type="match status" value="1"/>
</dbReference>
<dbReference type="SUPFAM" id="SSF55729">
    <property type="entry name" value="Acyl-CoA N-acyltransferases (Nat)"/>
    <property type="match status" value="1"/>
</dbReference>
<dbReference type="InterPro" id="IPR000182">
    <property type="entry name" value="GNAT_dom"/>
</dbReference>
<gene>
    <name evidence="2" type="ORF">CAL25_00910</name>
</gene>
<keyword evidence="3" id="KW-1185">Reference proteome</keyword>
<dbReference type="RefSeq" id="WP_094798066.1">
    <property type="nucleotide sequence ID" value="NZ_NEVP01000001.1"/>
</dbReference>
<dbReference type="AlphaFoldDB" id="A0A261U0E1"/>